<dbReference type="CDD" id="cd07750">
    <property type="entry name" value="PolyPPase_VTC_like"/>
    <property type="match status" value="1"/>
</dbReference>
<sequence>MNTKALLEEIKTIAQEFDKITLEEMDGVKLMDRMDVKYLIPLHILGPILEDAKAHYKLLEINQERLCAYETLYYDTESLDLYHTHQRGRGSRYKVRFRNYVGSNLSFFEIKFKNNKGRTLKTRIKQPNVFEPKLNAEEAAFLEKTTPMRAHKLVGNLKVNYDRMTLVNKCSKERLTLDLNLTFLKAEKQKTYSQVVVAEVKQERLGASAIIDIFKKYNLRAGSISKYCLGVMSTENEVKANRFKPNFLHLNKIIRQYDTFARATS</sequence>
<comment type="caution">
    <text evidence="2">The sequence shown here is derived from an EMBL/GenBank/DDBJ whole genome shotgun (WGS) entry which is preliminary data.</text>
</comment>
<evidence type="ECO:0000313" key="3">
    <source>
        <dbReference type="Proteomes" id="UP001595616"/>
    </source>
</evidence>
<evidence type="ECO:0000259" key="1">
    <source>
        <dbReference type="Pfam" id="PF09359"/>
    </source>
</evidence>
<reference evidence="3" key="1">
    <citation type="journal article" date="2019" name="Int. J. Syst. Evol. Microbiol.">
        <title>The Global Catalogue of Microorganisms (GCM) 10K type strain sequencing project: providing services to taxonomists for standard genome sequencing and annotation.</title>
        <authorList>
            <consortium name="The Broad Institute Genomics Platform"/>
            <consortium name="The Broad Institute Genome Sequencing Center for Infectious Disease"/>
            <person name="Wu L."/>
            <person name="Ma J."/>
        </authorList>
    </citation>
    <scope>NUCLEOTIDE SEQUENCE [LARGE SCALE GENOMIC DNA]</scope>
    <source>
        <strain evidence="3">CECT 7956</strain>
    </source>
</reference>
<evidence type="ECO:0000313" key="2">
    <source>
        <dbReference type="EMBL" id="MFC3811105.1"/>
    </source>
</evidence>
<dbReference type="Gene3D" id="3.20.100.30">
    <property type="entry name" value="VTC, catalytic tunnel domain"/>
    <property type="match status" value="1"/>
</dbReference>
<proteinExistence type="predicted"/>
<organism evidence="2 3">
    <name type="scientific">Lacihabitans lacunae</name>
    <dbReference type="NCBI Taxonomy" id="1028214"/>
    <lineage>
        <taxon>Bacteria</taxon>
        <taxon>Pseudomonadati</taxon>
        <taxon>Bacteroidota</taxon>
        <taxon>Cytophagia</taxon>
        <taxon>Cytophagales</taxon>
        <taxon>Leadbetterellaceae</taxon>
        <taxon>Lacihabitans</taxon>
    </lineage>
</organism>
<protein>
    <submittedName>
        <fullName evidence="2">Polyphosphate polymerase domain-containing protein</fullName>
    </submittedName>
</protein>
<feature type="domain" description="VTC" evidence="1">
    <location>
        <begin position="33"/>
        <end position="233"/>
    </location>
</feature>
<dbReference type="InterPro" id="IPR018966">
    <property type="entry name" value="VTC_domain"/>
</dbReference>
<dbReference type="Pfam" id="PF09359">
    <property type="entry name" value="VTC"/>
    <property type="match status" value="1"/>
</dbReference>
<gene>
    <name evidence="2" type="ORF">ACFOOI_10600</name>
</gene>
<dbReference type="RefSeq" id="WP_379837815.1">
    <property type="nucleotide sequence ID" value="NZ_JBHRYQ010000001.1"/>
</dbReference>
<keyword evidence="3" id="KW-1185">Reference proteome</keyword>
<accession>A0ABV7YXQ7</accession>
<dbReference type="Proteomes" id="UP001595616">
    <property type="component" value="Unassembled WGS sequence"/>
</dbReference>
<dbReference type="EMBL" id="JBHRYQ010000001">
    <property type="protein sequence ID" value="MFC3811105.1"/>
    <property type="molecule type" value="Genomic_DNA"/>
</dbReference>
<name>A0ABV7YXQ7_9BACT</name>
<dbReference type="InterPro" id="IPR042267">
    <property type="entry name" value="VTC_sf"/>
</dbReference>